<reference evidence="1 2" key="1">
    <citation type="journal article" date="2022" name="New Phytol.">
        <title>Ecological generalism drives hyperdiversity of secondary metabolite gene clusters in xylarialean endophytes.</title>
        <authorList>
            <person name="Franco M.E.E."/>
            <person name="Wisecaver J.H."/>
            <person name="Arnold A.E."/>
            <person name="Ju Y.M."/>
            <person name="Slot J.C."/>
            <person name="Ahrendt S."/>
            <person name="Moore L.P."/>
            <person name="Eastman K.E."/>
            <person name="Scott K."/>
            <person name="Konkel Z."/>
            <person name="Mondo S.J."/>
            <person name="Kuo A."/>
            <person name="Hayes R.D."/>
            <person name="Haridas S."/>
            <person name="Andreopoulos B."/>
            <person name="Riley R."/>
            <person name="LaButti K."/>
            <person name="Pangilinan J."/>
            <person name="Lipzen A."/>
            <person name="Amirebrahimi M."/>
            <person name="Yan J."/>
            <person name="Adam C."/>
            <person name="Keymanesh K."/>
            <person name="Ng V."/>
            <person name="Louie K."/>
            <person name="Northen T."/>
            <person name="Drula E."/>
            <person name="Henrissat B."/>
            <person name="Hsieh H.M."/>
            <person name="Youens-Clark K."/>
            <person name="Lutzoni F."/>
            <person name="Miadlikowska J."/>
            <person name="Eastwood D.C."/>
            <person name="Hamelin R.C."/>
            <person name="Grigoriev I.V."/>
            <person name="U'Ren J.M."/>
        </authorList>
    </citation>
    <scope>NUCLEOTIDE SEQUENCE [LARGE SCALE GENOMIC DNA]</scope>
    <source>
        <strain evidence="1 2">ER1909</strain>
    </source>
</reference>
<dbReference type="Proteomes" id="UP001497680">
    <property type="component" value="Unassembled WGS sequence"/>
</dbReference>
<name>A0ACC0D375_9PEZI</name>
<accession>A0ACC0D375</accession>
<evidence type="ECO:0000313" key="1">
    <source>
        <dbReference type="EMBL" id="KAI6087193.1"/>
    </source>
</evidence>
<protein>
    <submittedName>
        <fullName evidence="1">Uncharacterized protein</fullName>
    </submittedName>
</protein>
<evidence type="ECO:0000313" key="2">
    <source>
        <dbReference type="Proteomes" id="UP001497680"/>
    </source>
</evidence>
<gene>
    <name evidence="1" type="ORF">F4821DRAFT_278067</name>
</gene>
<dbReference type="EMBL" id="MU394309">
    <property type="protein sequence ID" value="KAI6087193.1"/>
    <property type="molecule type" value="Genomic_DNA"/>
</dbReference>
<organism evidence="1 2">
    <name type="scientific">Hypoxylon rubiginosum</name>
    <dbReference type="NCBI Taxonomy" id="110542"/>
    <lineage>
        <taxon>Eukaryota</taxon>
        <taxon>Fungi</taxon>
        <taxon>Dikarya</taxon>
        <taxon>Ascomycota</taxon>
        <taxon>Pezizomycotina</taxon>
        <taxon>Sordariomycetes</taxon>
        <taxon>Xylariomycetidae</taxon>
        <taxon>Xylariales</taxon>
        <taxon>Hypoxylaceae</taxon>
        <taxon>Hypoxylon</taxon>
    </lineage>
</organism>
<proteinExistence type="predicted"/>
<comment type="caution">
    <text evidence="1">The sequence shown here is derived from an EMBL/GenBank/DDBJ whole genome shotgun (WGS) entry which is preliminary data.</text>
</comment>
<sequence length="756" mass="84398">MDIKDVSGVEQFSAFFDQIKQNAQRAGRRKGEKPQNHPPPSLLVSQFMMARADTLSTKANSSWNVNLATSQVPPHYPPCDRPIQELKPLLISSMTLETHHRGNQALIHVLTPPNRMTAVMAIVEDEQGTATILQLYNQPEESQVNNENIIRAGDVCIIKEPFLKVTTDGQYSLRVDHVSDIVLLQDSDSRIPLKWRKRSLGLHENSYDIRQQGNAAVKKRDWGEAERLYTYAIRTAKTPEEEQLAHLNRSLINLHLGRSEKALDDACKGSASESPPSEKALFRESKALYSLGKFSPCLEKLLALVRSNPKNSDAWAEIKKVKQRLTEEETGSYRFADMYKQAEATPPLIDCATYAKPVAVRDSPGRGKGLFTTKPVKVGELLFCEKAFAYSYAGDDSPIGRENTTILMNLNSGSMCMGGQAKLITQVVQKLYHNHAESEIFTSLHHGDYVPVATSEADGIPVVDTFLVTKIIGLNCFGAPRTSFKSIMAIIEGKEAADGTRDQTTCGLWSLASRINHSCVTNCRRSFIGDMMIVRASKDMEAGTELHFQYQTPEPNETFDDTQKKFSNWGFVCSCALCLAKKRTPKHTIREREARYRSLEPILKPGASLAQLARARKIVDDMEKTYTTREDTPPLPCLELWDAYFIMGCAFMEKGKLTDALEMFLKELEAQGFIILACPPRGAEGEGNADKKKPTLEIKHWGYVIDNTVEALSQMHRAYASLAPELCKVVKEYAGVAYSICVGEKETILKRYPGLS</sequence>
<keyword evidence="2" id="KW-1185">Reference proteome</keyword>